<comment type="catalytic activity">
    <reaction evidence="12">
        <text>2-thio-N(6)-dimethylallyladenosine(37) in tRNA + S-adenosyl-L-methionine = 2-methylsulfanyl-N(6)-dimethylallyladenosine(37) in tRNA + S-adenosyl-L-homocysteine + H(+)</text>
        <dbReference type="Rhea" id="RHEA:37063"/>
        <dbReference type="Rhea" id="RHEA-COMP:10376"/>
        <dbReference type="Rhea" id="RHEA-COMP:10377"/>
        <dbReference type="ChEBI" id="CHEBI:15378"/>
        <dbReference type="ChEBI" id="CHEBI:57856"/>
        <dbReference type="ChEBI" id="CHEBI:59789"/>
        <dbReference type="ChEBI" id="CHEBI:74416"/>
        <dbReference type="ChEBI" id="CHEBI:74417"/>
    </reaction>
    <physiologicalReaction direction="left-to-right" evidence="12">
        <dbReference type="Rhea" id="RHEA:37064"/>
    </physiologicalReaction>
</comment>
<comment type="catalytic activity">
    <reaction evidence="11">
        <text>N(6)-dimethylallyladenosine(37) in tRNA + (sulfur carrier)-SH + AH2 + S-adenosyl-L-methionine = 2-thio-N(6)-dimethylallyladenosine(37) in tRNA + (sulfur carrier)-H + 5'-deoxyadenosine + L-methionine + A + H(+)</text>
        <dbReference type="Rhea" id="RHEA:36339"/>
        <dbReference type="Rhea" id="RHEA-COMP:10375"/>
        <dbReference type="Rhea" id="RHEA-COMP:10377"/>
        <dbReference type="Rhea" id="RHEA-COMP:14737"/>
        <dbReference type="Rhea" id="RHEA-COMP:14739"/>
        <dbReference type="ChEBI" id="CHEBI:13193"/>
        <dbReference type="ChEBI" id="CHEBI:15378"/>
        <dbReference type="ChEBI" id="CHEBI:17319"/>
        <dbReference type="ChEBI" id="CHEBI:17499"/>
        <dbReference type="ChEBI" id="CHEBI:29917"/>
        <dbReference type="ChEBI" id="CHEBI:57844"/>
        <dbReference type="ChEBI" id="CHEBI:59789"/>
        <dbReference type="ChEBI" id="CHEBI:64428"/>
        <dbReference type="ChEBI" id="CHEBI:74415"/>
        <dbReference type="ChEBI" id="CHEBI:74416"/>
    </reaction>
    <physiologicalReaction direction="left-to-right" evidence="11">
        <dbReference type="Rhea" id="RHEA:36340"/>
    </physiologicalReaction>
</comment>
<evidence type="ECO:0000256" key="5">
    <source>
        <dbReference type="ARBA" id="ARBA00022691"/>
    </source>
</evidence>
<evidence type="ECO:0000256" key="3">
    <source>
        <dbReference type="ARBA" id="ARBA00022490"/>
    </source>
</evidence>
<evidence type="ECO:0000256" key="1">
    <source>
        <dbReference type="ARBA" id="ARBA00003234"/>
    </source>
</evidence>
<dbReference type="Pfam" id="PF01938">
    <property type="entry name" value="TRAM"/>
    <property type="match status" value="1"/>
</dbReference>
<keyword evidence="8 14" id="KW-0408">Iron</keyword>
<evidence type="ECO:0000256" key="14">
    <source>
        <dbReference type="HAMAP-Rule" id="MF_01864"/>
    </source>
</evidence>
<evidence type="ECO:0000259" key="15">
    <source>
        <dbReference type="PROSITE" id="PS50926"/>
    </source>
</evidence>
<evidence type="ECO:0000256" key="6">
    <source>
        <dbReference type="ARBA" id="ARBA00022694"/>
    </source>
</evidence>
<dbReference type="CDD" id="cd01335">
    <property type="entry name" value="Radical_SAM"/>
    <property type="match status" value="1"/>
</dbReference>
<dbReference type="FunFam" id="3.80.30.20:FF:000001">
    <property type="entry name" value="tRNA-2-methylthio-N(6)-dimethylallyladenosine synthase 2"/>
    <property type="match status" value="1"/>
</dbReference>
<dbReference type="SFLD" id="SFLDG01061">
    <property type="entry name" value="methylthiotransferase"/>
    <property type="match status" value="1"/>
</dbReference>
<dbReference type="SFLD" id="SFLDG01082">
    <property type="entry name" value="B12-binding_domain_containing"/>
    <property type="match status" value="1"/>
</dbReference>
<feature type="domain" description="Radical SAM core" evidence="17">
    <location>
        <begin position="161"/>
        <end position="393"/>
    </location>
</feature>
<dbReference type="RefSeq" id="WP_085837363.1">
    <property type="nucleotide sequence ID" value="NZ_FWFS01000010.1"/>
</dbReference>
<feature type="domain" description="TRAM" evidence="15">
    <location>
        <begin position="396"/>
        <end position="457"/>
    </location>
</feature>
<evidence type="ECO:0000256" key="7">
    <source>
        <dbReference type="ARBA" id="ARBA00022723"/>
    </source>
</evidence>
<dbReference type="GO" id="GO:0005829">
    <property type="term" value="C:cytosol"/>
    <property type="evidence" value="ECO:0007669"/>
    <property type="project" value="TreeGrafter"/>
</dbReference>
<dbReference type="HAMAP" id="MF_01864">
    <property type="entry name" value="tRNA_metthiotr_MiaB"/>
    <property type="match status" value="1"/>
</dbReference>
<dbReference type="GO" id="GO:0051539">
    <property type="term" value="F:4 iron, 4 sulfur cluster binding"/>
    <property type="evidence" value="ECO:0007669"/>
    <property type="project" value="UniProtKB-UniRule"/>
</dbReference>
<dbReference type="InterPro" id="IPR006638">
    <property type="entry name" value="Elp3/MiaA/NifB-like_rSAM"/>
</dbReference>
<comment type="similarity">
    <text evidence="14">Belongs to the methylthiotransferase family. MiaB subfamily.</text>
</comment>
<evidence type="ECO:0000256" key="10">
    <source>
        <dbReference type="ARBA" id="ARBA00033765"/>
    </source>
</evidence>
<dbReference type="SMART" id="SM00729">
    <property type="entry name" value="Elp3"/>
    <property type="match status" value="1"/>
</dbReference>
<dbReference type="SUPFAM" id="SSF102114">
    <property type="entry name" value="Radical SAM enzymes"/>
    <property type="match status" value="1"/>
</dbReference>
<gene>
    <name evidence="14 18" type="primary">miaB</name>
    <name evidence="18" type="ORF">AQS8620_02649</name>
</gene>
<dbReference type="InterPro" id="IPR013848">
    <property type="entry name" value="Methylthiotransferase_N"/>
</dbReference>
<comment type="subcellular location">
    <subcellularLocation>
        <location evidence="14">Cytoplasm</location>
    </subcellularLocation>
</comment>
<dbReference type="AlphaFoldDB" id="A0A1Y5TAD2"/>
<name>A0A1Y5TAD2_9RHOB</name>
<dbReference type="InterPro" id="IPR006463">
    <property type="entry name" value="MiaB_methiolase"/>
</dbReference>
<comment type="subunit">
    <text evidence="14">Monomer.</text>
</comment>
<dbReference type="PROSITE" id="PS01278">
    <property type="entry name" value="MTTASE_RADICAL"/>
    <property type="match status" value="1"/>
</dbReference>
<sequence length="457" mass="50367">MSDENTTLENAPLEAADAPVKKLFIKTYGCQMNVYDSERMAEAMGGSGYESVDSPEAADMILLNTCHIREKAAEKIYSELGRYKDLKVQNPDLKIGVAGCVAQAEGEEIIRRQPMVDIVVGPQSYHRLPALTAKAIAGEKSVETDFPEEDKFDHMPARPKARRAPVAFLTVQEGCDKFCAFCVVPYTRGAEVSRPVDRILDEARDLVSRGVREITLLGQNVNGYHGLKDGKVWGLAALIRALAKIDDLKRIRFTTSHPNDMDDDLIAAHGDCDKLMPYLHLPVQSGSDPILKAMNRKHTAAQYLALIARIRAVRPDLHLSGDFIVGFPGETDQDFEDTMEIVRAAGFGTAYSFKYSPRPGTPAAEKGDKMVEDSVAHARLHRLQALITEQQVATQEAMVGRELKVLFEKAGRLEGQMIGKSEYLHPVFVTGSVEIGDIRTVRITGTERNSLAGELVD</sequence>
<keyword evidence="7 14" id="KW-0479">Metal-binding</keyword>
<feature type="domain" description="MTTase N-terminal" evidence="16">
    <location>
        <begin position="21"/>
        <end position="137"/>
    </location>
</feature>
<comment type="catalytic activity">
    <reaction evidence="13">
        <text>N(6)-dimethylallyladenosine(37) in tRNA + (sulfur carrier)-SH + AH2 + 2 S-adenosyl-L-methionine = 2-methylsulfanyl-N(6)-dimethylallyladenosine(37) in tRNA + (sulfur carrier)-H + 5'-deoxyadenosine + L-methionine + A + S-adenosyl-L-homocysteine + 2 H(+)</text>
        <dbReference type="Rhea" id="RHEA:37067"/>
        <dbReference type="Rhea" id="RHEA-COMP:10375"/>
        <dbReference type="Rhea" id="RHEA-COMP:10376"/>
        <dbReference type="Rhea" id="RHEA-COMP:14737"/>
        <dbReference type="Rhea" id="RHEA-COMP:14739"/>
        <dbReference type="ChEBI" id="CHEBI:13193"/>
        <dbReference type="ChEBI" id="CHEBI:15378"/>
        <dbReference type="ChEBI" id="CHEBI:17319"/>
        <dbReference type="ChEBI" id="CHEBI:17499"/>
        <dbReference type="ChEBI" id="CHEBI:29917"/>
        <dbReference type="ChEBI" id="CHEBI:57844"/>
        <dbReference type="ChEBI" id="CHEBI:57856"/>
        <dbReference type="ChEBI" id="CHEBI:59789"/>
        <dbReference type="ChEBI" id="CHEBI:64428"/>
        <dbReference type="ChEBI" id="CHEBI:74415"/>
        <dbReference type="ChEBI" id="CHEBI:74417"/>
        <dbReference type="EC" id="2.8.4.3"/>
    </reaction>
    <physiologicalReaction direction="left-to-right" evidence="13">
        <dbReference type="Rhea" id="RHEA:37068"/>
    </physiologicalReaction>
</comment>
<feature type="binding site" evidence="14">
    <location>
        <position position="30"/>
    </location>
    <ligand>
        <name>[4Fe-4S] cluster</name>
        <dbReference type="ChEBI" id="CHEBI:49883"/>
        <label>1</label>
    </ligand>
</feature>
<evidence type="ECO:0000256" key="9">
    <source>
        <dbReference type="ARBA" id="ARBA00023014"/>
    </source>
</evidence>
<dbReference type="OrthoDB" id="9805215at2"/>
<dbReference type="GO" id="GO:0046872">
    <property type="term" value="F:metal ion binding"/>
    <property type="evidence" value="ECO:0007669"/>
    <property type="project" value="UniProtKB-KW"/>
</dbReference>
<dbReference type="InterPro" id="IPR058240">
    <property type="entry name" value="rSAM_sf"/>
</dbReference>
<evidence type="ECO:0000313" key="19">
    <source>
        <dbReference type="Proteomes" id="UP000193862"/>
    </source>
</evidence>
<evidence type="ECO:0000259" key="17">
    <source>
        <dbReference type="PROSITE" id="PS51918"/>
    </source>
</evidence>
<keyword evidence="3 14" id="KW-0963">Cytoplasm</keyword>
<feature type="binding site" evidence="14">
    <location>
        <position position="175"/>
    </location>
    <ligand>
        <name>[4Fe-4S] cluster</name>
        <dbReference type="ChEBI" id="CHEBI:49883"/>
        <label>2</label>
        <note>4Fe-4S-S-AdoMet</note>
    </ligand>
</feature>
<feature type="binding site" evidence="14">
    <location>
        <position position="179"/>
    </location>
    <ligand>
        <name>[4Fe-4S] cluster</name>
        <dbReference type="ChEBI" id="CHEBI:49883"/>
        <label>2</label>
        <note>4Fe-4S-S-AdoMet</note>
    </ligand>
</feature>
<dbReference type="Pfam" id="PF00919">
    <property type="entry name" value="UPF0004"/>
    <property type="match status" value="1"/>
</dbReference>
<evidence type="ECO:0000256" key="2">
    <source>
        <dbReference type="ARBA" id="ARBA00022485"/>
    </source>
</evidence>
<dbReference type="Pfam" id="PF04055">
    <property type="entry name" value="Radical_SAM"/>
    <property type="match status" value="1"/>
</dbReference>
<dbReference type="NCBIfam" id="TIGR01574">
    <property type="entry name" value="miaB-methiolase"/>
    <property type="match status" value="1"/>
</dbReference>
<feature type="binding site" evidence="14">
    <location>
        <position position="182"/>
    </location>
    <ligand>
        <name>[4Fe-4S] cluster</name>
        <dbReference type="ChEBI" id="CHEBI:49883"/>
        <label>2</label>
        <note>4Fe-4S-S-AdoMet</note>
    </ligand>
</feature>
<protein>
    <recommendedName>
        <fullName evidence="10 14">tRNA-2-methylthio-N(6)-dimethylallyladenosine synthase</fullName>
        <ecNumber evidence="10 14">2.8.4.3</ecNumber>
    </recommendedName>
    <alternativeName>
        <fullName evidence="14">(Dimethylallyl)adenosine tRNA methylthiotransferase MiaB</fullName>
    </alternativeName>
    <alternativeName>
        <fullName evidence="14">tRNA-i(6)A37 methylthiotransferase</fullName>
    </alternativeName>
</protein>
<organism evidence="18 19">
    <name type="scientific">Aquimixticola soesokkakensis</name>
    <dbReference type="NCBI Taxonomy" id="1519096"/>
    <lineage>
        <taxon>Bacteria</taxon>
        <taxon>Pseudomonadati</taxon>
        <taxon>Pseudomonadota</taxon>
        <taxon>Alphaproteobacteria</taxon>
        <taxon>Rhodobacterales</taxon>
        <taxon>Paracoccaceae</taxon>
        <taxon>Aquimixticola</taxon>
    </lineage>
</organism>
<proteinExistence type="inferred from homology"/>
<dbReference type="InterPro" id="IPR007197">
    <property type="entry name" value="rSAM"/>
</dbReference>
<comment type="function">
    <text evidence="1 14">Catalyzes the methylthiolation of N6-(dimethylallyl)adenosine (i(6)A), leading to the formation of 2-methylthio-N6-(dimethylallyl)adenosine (ms(2)i(6)A) at position 37 in tRNAs that read codons beginning with uridine.</text>
</comment>
<dbReference type="GO" id="GO:0035597">
    <property type="term" value="F:tRNA-2-methylthio-N(6)-dimethylallyladenosine(37) synthase activity"/>
    <property type="evidence" value="ECO:0007669"/>
    <property type="project" value="UniProtKB-EC"/>
</dbReference>
<evidence type="ECO:0000256" key="4">
    <source>
        <dbReference type="ARBA" id="ARBA00022679"/>
    </source>
</evidence>
<dbReference type="InterPro" id="IPR020612">
    <property type="entry name" value="Methylthiotransferase_CS"/>
</dbReference>
<dbReference type="EC" id="2.8.4.3" evidence="10 14"/>
<dbReference type="FunFam" id="3.40.50.12160:FF:000001">
    <property type="entry name" value="tRNA-2-methylthio-N(6)-dimethylallyladenosine synthase"/>
    <property type="match status" value="1"/>
</dbReference>
<evidence type="ECO:0000313" key="18">
    <source>
        <dbReference type="EMBL" id="SLN59400.1"/>
    </source>
</evidence>
<evidence type="ECO:0000259" key="16">
    <source>
        <dbReference type="PROSITE" id="PS51449"/>
    </source>
</evidence>
<dbReference type="SFLD" id="SFLDS00029">
    <property type="entry name" value="Radical_SAM"/>
    <property type="match status" value="1"/>
</dbReference>
<evidence type="ECO:0000256" key="13">
    <source>
        <dbReference type="ARBA" id="ARBA00052587"/>
    </source>
</evidence>
<dbReference type="PROSITE" id="PS50926">
    <property type="entry name" value="TRAM"/>
    <property type="match status" value="1"/>
</dbReference>
<dbReference type="PROSITE" id="PS51449">
    <property type="entry name" value="MTTASE_N"/>
    <property type="match status" value="1"/>
</dbReference>
<evidence type="ECO:0000256" key="12">
    <source>
        <dbReference type="ARBA" id="ARBA00052380"/>
    </source>
</evidence>
<keyword evidence="19" id="KW-1185">Reference proteome</keyword>
<feature type="binding site" evidence="14">
    <location>
        <position position="100"/>
    </location>
    <ligand>
        <name>[4Fe-4S] cluster</name>
        <dbReference type="ChEBI" id="CHEBI:49883"/>
        <label>1</label>
    </ligand>
</feature>
<dbReference type="SFLD" id="SFLDF00273">
    <property type="entry name" value="(dimethylallyl)adenosine_tRNA"/>
    <property type="match status" value="1"/>
</dbReference>
<keyword evidence="9 14" id="KW-0411">Iron-sulfur</keyword>
<dbReference type="Gene3D" id="3.40.50.12160">
    <property type="entry name" value="Methylthiotransferase, N-terminal domain"/>
    <property type="match status" value="1"/>
</dbReference>
<keyword evidence="4 14" id="KW-0808">Transferase</keyword>
<dbReference type="EMBL" id="FWFS01000010">
    <property type="protein sequence ID" value="SLN59400.1"/>
    <property type="molecule type" value="Genomic_DNA"/>
</dbReference>
<evidence type="ECO:0000256" key="8">
    <source>
        <dbReference type="ARBA" id="ARBA00023004"/>
    </source>
</evidence>
<dbReference type="InterPro" id="IPR023404">
    <property type="entry name" value="rSAM_horseshoe"/>
</dbReference>
<feature type="binding site" evidence="14">
    <location>
        <position position="66"/>
    </location>
    <ligand>
        <name>[4Fe-4S] cluster</name>
        <dbReference type="ChEBI" id="CHEBI:49883"/>
        <label>1</label>
    </ligand>
</feature>
<evidence type="ECO:0000256" key="11">
    <source>
        <dbReference type="ARBA" id="ARBA00050926"/>
    </source>
</evidence>
<keyword evidence="5 14" id="KW-0949">S-adenosyl-L-methionine</keyword>
<dbReference type="Gene3D" id="3.80.30.20">
    <property type="entry name" value="tm_1862 like domain"/>
    <property type="match status" value="1"/>
</dbReference>
<dbReference type="InterPro" id="IPR038135">
    <property type="entry name" value="Methylthiotransferase_N_sf"/>
</dbReference>
<dbReference type="NCBIfam" id="TIGR00089">
    <property type="entry name" value="MiaB/RimO family radical SAM methylthiotransferase"/>
    <property type="match status" value="1"/>
</dbReference>
<keyword evidence="2 14" id="KW-0004">4Fe-4S</keyword>
<reference evidence="18 19" key="1">
    <citation type="submission" date="2017-03" db="EMBL/GenBank/DDBJ databases">
        <authorList>
            <person name="Afonso C.L."/>
            <person name="Miller P.J."/>
            <person name="Scott M.A."/>
            <person name="Spackman E."/>
            <person name="Goraichik I."/>
            <person name="Dimitrov K.M."/>
            <person name="Suarez D.L."/>
            <person name="Swayne D.E."/>
        </authorList>
    </citation>
    <scope>NUCLEOTIDE SEQUENCE [LARGE SCALE GENOMIC DNA]</scope>
    <source>
        <strain evidence="18 19">CECT 8620</strain>
    </source>
</reference>
<dbReference type="PANTHER" id="PTHR43020:SF2">
    <property type="entry name" value="MITOCHONDRIAL TRNA METHYLTHIOTRANSFERASE CDK5RAP1"/>
    <property type="match status" value="1"/>
</dbReference>
<keyword evidence="6 14" id="KW-0819">tRNA processing</keyword>
<accession>A0A1Y5TAD2</accession>
<dbReference type="PROSITE" id="PS51918">
    <property type="entry name" value="RADICAL_SAM"/>
    <property type="match status" value="1"/>
</dbReference>
<dbReference type="PANTHER" id="PTHR43020">
    <property type="entry name" value="CDK5 REGULATORY SUBUNIT-ASSOCIATED PROTEIN 1"/>
    <property type="match status" value="1"/>
</dbReference>
<dbReference type="Proteomes" id="UP000193862">
    <property type="component" value="Unassembled WGS sequence"/>
</dbReference>
<dbReference type="InterPro" id="IPR005839">
    <property type="entry name" value="Methylthiotransferase"/>
</dbReference>
<comment type="cofactor">
    <cofactor evidence="14">
        <name>[4Fe-4S] cluster</name>
        <dbReference type="ChEBI" id="CHEBI:49883"/>
    </cofactor>
    <text evidence="14">Binds 2 [4Fe-4S] clusters. One cluster is coordinated with 3 cysteines and an exchangeable S-adenosyl-L-methionine.</text>
</comment>
<dbReference type="InterPro" id="IPR002792">
    <property type="entry name" value="TRAM_dom"/>
</dbReference>